<dbReference type="GO" id="GO:0046872">
    <property type="term" value="F:metal ion binding"/>
    <property type="evidence" value="ECO:0007669"/>
    <property type="project" value="UniProtKB-KW"/>
</dbReference>
<feature type="domain" description="LITAF" evidence="7">
    <location>
        <begin position="91"/>
        <end position="170"/>
    </location>
</feature>
<dbReference type="PANTHER" id="PTHR23292">
    <property type="entry name" value="LIPOPOLYSACCHARIDE-INDUCED TUMOR NECROSIS FACTOR-ALPHA FACTOR"/>
    <property type="match status" value="1"/>
</dbReference>
<dbReference type="InterPro" id="IPR006629">
    <property type="entry name" value="LITAF"/>
</dbReference>
<evidence type="ECO:0000256" key="5">
    <source>
        <dbReference type="ARBA" id="ARBA00023136"/>
    </source>
</evidence>
<evidence type="ECO:0000256" key="1">
    <source>
        <dbReference type="ARBA" id="ARBA00004170"/>
    </source>
</evidence>
<sequence length="190" mass="20551">MAGGYQPDEGKRNDGGQYSEPAMGIPYGYPPQGASAYAYPAPPQGYGQQGQPMYQQQPVMHAPPQQSVYYNPVSTAHLAGMIPANALYGPPPTGVSIRETIFEDTPAPFECPSCGKTGMTEVRSKPSLAAFVACAMSIVGVCFLFKSCDCLWDKDHYCHNCGEKVGEVKKDPCLCVDPPSWQRQSFAIPF</sequence>
<keyword evidence="9" id="KW-1185">Reference proteome</keyword>
<dbReference type="Pfam" id="PF10601">
    <property type="entry name" value="zf-LITAF-like"/>
    <property type="match status" value="1"/>
</dbReference>
<dbReference type="PANTHER" id="PTHR23292:SF6">
    <property type="entry name" value="FI16602P1-RELATED"/>
    <property type="match status" value="1"/>
</dbReference>
<comment type="caution">
    <text evidence="8">The sequence shown here is derived from an EMBL/GenBank/DDBJ whole genome shotgun (WGS) entry which is preliminary data.</text>
</comment>
<keyword evidence="4" id="KW-0862">Zinc</keyword>
<name>A0ABD3HB35_9MARC</name>
<dbReference type="InterPro" id="IPR037519">
    <property type="entry name" value="LITAF_fam"/>
</dbReference>
<organism evidence="8 9">
    <name type="scientific">Riccia sorocarpa</name>
    <dbReference type="NCBI Taxonomy" id="122646"/>
    <lineage>
        <taxon>Eukaryota</taxon>
        <taxon>Viridiplantae</taxon>
        <taxon>Streptophyta</taxon>
        <taxon>Embryophyta</taxon>
        <taxon>Marchantiophyta</taxon>
        <taxon>Marchantiopsida</taxon>
        <taxon>Marchantiidae</taxon>
        <taxon>Marchantiales</taxon>
        <taxon>Ricciaceae</taxon>
        <taxon>Riccia</taxon>
    </lineage>
</organism>
<evidence type="ECO:0000256" key="2">
    <source>
        <dbReference type="ARBA" id="ARBA00005975"/>
    </source>
</evidence>
<dbReference type="SMART" id="SM00714">
    <property type="entry name" value="LITAF"/>
    <property type="match status" value="1"/>
</dbReference>
<reference evidence="8 9" key="1">
    <citation type="submission" date="2024-09" db="EMBL/GenBank/DDBJ databases">
        <title>Chromosome-scale assembly of Riccia sorocarpa.</title>
        <authorList>
            <person name="Paukszto L."/>
        </authorList>
    </citation>
    <scope>NUCLEOTIDE SEQUENCE [LARGE SCALE GENOMIC DNA]</scope>
    <source>
        <strain evidence="8">LP-2024</strain>
        <tissue evidence="8">Aerial parts of the thallus</tissue>
    </source>
</reference>
<evidence type="ECO:0000256" key="6">
    <source>
        <dbReference type="SAM" id="MobiDB-lite"/>
    </source>
</evidence>
<comment type="subcellular location">
    <subcellularLocation>
        <location evidence="1">Membrane</location>
        <topology evidence="1">Peripheral membrane protein</topology>
    </subcellularLocation>
</comment>
<dbReference type="EMBL" id="JBJQOH010000004">
    <property type="protein sequence ID" value="KAL3688725.1"/>
    <property type="molecule type" value="Genomic_DNA"/>
</dbReference>
<dbReference type="PROSITE" id="PS51837">
    <property type="entry name" value="LITAF"/>
    <property type="match status" value="1"/>
</dbReference>
<comment type="similarity">
    <text evidence="2">Belongs to the CDIP1/LITAF family.</text>
</comment>
<dbReference type="Proteomes" id="UP001633002">
    <property type="component" value="Unassembled WGS sequence"/>
</dbReference>
<evidence type="ECO:0000259" key="7">
    <source>
        <dbReference type="PROSITE" id="PS51837"/>
    </source>
</evidence>
<protein>
    <recommendedName>
        <fullName evidence="7">LITAF domain-containing protein</fullName>
    </recommendedName>
</protein>
<evidence type="ECO:0000256" key="4">
    <source>
        <dbReference type="ARBA" id="ARBA00022833"/>
    </source>
</evidence>
<evidence type="ECO:0000256" key="3">
    <source>
        <dbReference type="ARBA" id="ARBA00022723"/>
    </source>
</evidence>
<keyword evidence="5" id="KW-0472">Membrane</keyword>
<evidence type="ECO:0000313" key="9">
    <source>
        <dbReference type="Proteomes" id="UP001633002"/>
    </source>
</evidence>
<keyword evidence="3" id="KW-0479">Metal-binding</keyword>
<gene>
    <name evidence="8" type="ORF">R1sor_015034</name>
</gene>
<dbReference type="GO" id="GO:0016020">
    <property type="term" value="C:membrane"/>
    <property type="evidence" value="ECO:0007669"/>
    <property type="project" value="UniProtKB-SubCell"/>
</dbReference>
<proteinExistence type="inferred from homology"/>
<feature type="region of interest" description="Disordered" evidence="6">
    <location>
        <begin position="1"/>
        <end position="27"/>
    </location>
</feature>
<evidence type="ECO:0000313" key="8">
    <source>
        <dbReference type="EMBL" id="KAL3688725.1"/>
    </source>
</evidence>
<accession>A0ABD3HB35</accession>
<dbReference type="AlphaFoldDB" id="A0ABD3HB35"/>